<evidence type="ECO:0000313" key="3">
    <source>
        <dbReference type="EMBL" id="MCW3484645.1"/>
    </source>
</evidence>
<feature type="chain" id="PRO_5046468150" evidence="1">
    <location>
        <begin position="22"/>
        <end position="257"/>
    </location>
</feature>
<evidence type="ECO:0000313" key="4">
    <source>
        <dbReference type="Proteomes" id="UP001207742"/>
    </source>
</evidence>
<feature type="signal peptide" evidence="1">
    <location>
        <begin position="1"/>
        <end position="21"/>
    </location>
</feature>
<dbReference type="EMBL" id="JAPDNS010000001">
    <property type="protein sequence ID" value="MCW3484645.1"/>
    <property type="molecule type" value="Genomic_DNA"/>
</dbReference>
<keyword evidence="4" id="KW-1185">Reference proteome</keyword>
<comment type="caution">
    <text evidence="3">The sequence shown here is derived from an EMBL/GenBank/DDBJ whole genome shotgun (WGS) entry which is preliminary data.</text>
</comment>
<protein>
    <submittedName>
        <fullName evidence="3">PorT family protein</fullName>
    </submittedName>
</protein>
<accession>A0ABT3ILJ6</accession>
<dbReference type="RefSeq" id="WP_264730427.1">
    <property type="nucleotide sequence ID" value="NZ_JAPDNR010000001.1"/>
</dbReference>
<evidence type="ECO:0000259" key="2">
    <source>
        <dbReference type="Pfam" id="PF13568"/>
    </source>
</evidence>
<dbReference type="InterPro" id="IPR025665">
    <property type="entry name" value="Beta-barrel_OMP_2"/>
</dbReference>
<dbReference type="Proteomes" id="UP001207742">
    <property type="component" value="Unassembled WGS sequence"/>
</dbReference>
<sequence>MNIKTKGLLLGMVFTTTQLFAQDNNGQAQTKKEAFKPVLEHRILAGFNFGATAPVSLPNTIRKINSYWPEFCPSLGYELSYRATSKWGAAVGVKLDYKGMGVKDNVQYFPTIITMNDGGSFAGDFTGENKTTVRNAYVSFPVSAVFTPNDNWRFNLGGYVAWLFSSNFYGDVTNGYIREGGSTGAKINVDKATFDFGKEMRTFDCGLQGGAAYRVGRNLSVNGNLAWGLRPVFNSDFKGMDFPMYNIYLTLGVAYKI</sequence>
<reference evidence="3 4" key="1">
    <citation type="submission" date="2022-10" db="EMBL/GenBank/DDBJ databases">
        <title>Chitinophaga nivalis PC15 sp. nov., isolated from Pyeongchang county, South Korea.</title>
        <authorList>
            <person name="Trinh H.N."/>
        </authorList>
    </citation>
    <scope>NUCLEOTIDE SEQUENCE [LARGE SCALE GENOMIC DNA]</scope>
    <source>
        <strain evidence="3 4">PC14</strain>
    </source>
</reference>
<organism evidence="3 4">
    <name type="scientific">Chitinophaga nivalis</name>
    <dbReference type="NCBI Taxonomy" id="2991709"/>
    <lineage>
        <taxon>Bacteria</taxon>
        <taxon>Pseudomonadati</taxon>
        <taxon>Bacteroidota</taxon>
        <taxon>Chitinophagia</taxon>
        <taxon>Chitinophagales</taxon>
        <taxon>Chitinophagaceae</taxon>
        <taxon>Chitinophaga</taxon>
    </lineage>
</organism>
<dbReference type="Pfam" id="PF13568">
    <property type="entry name" value="OMP_b-brl_2"/>
    <property type="match status" value="1"/>
</dbReference>
<name>A0ABT3ILJ6_9BACT</name>
<keyword evidence="1" id="KW-0732">Signal</keyword>
<evidence type="ECO:0000256" key="1">
    <source>
        <dbReference type="SAM" id="SignalP"/>
    </source>
</evidence>
<proteinExistence type="predicted"/>
<feature type="domain" description="Outer membrane protein beta-barrel" evidence="2">
    <location>
        <begin position="27"/>
        <end position="234"/>
    </location>
</feature>
<gene>
    <name evidence="3" type="ORF">OL497_12110</name>
</gene>